<protein>
    <submittedName>
        <fullName evidence="1">Uncharacterized protein</fullName>
    </submittedName>
</protein>
<dbReference type="EMBL" id="SSDS01000022">
    <property type="protein sequence ID" value="TXG78289.1"/>
    <property type="molecule type" value="Genomic_DNA"/>
</dbReference>
<name>A0A5C7J9W3_9BACT</name>
<accession>A0A5C7J9W3</accession>
<gene>
    <name evidence="1" type="ORF">E6Q11_01445</name>
</gene>
<evidence type="ECO:0000313" key="2">
    <source>
        <dbReference type="Proteomes" id="UP000321026"/>
    </source>
</evidence>
<dbReference type="AlphaFoldDB" id="A0A5C7J9W3"/>
<organism evidence="1 2">
    <name type="scientific">Candidatus Dojkabacteria bacterium</name>
    <dbReference type="NCBI Taxonomy" id="2099670"/>
    <lineage>
        <taxon>Bacteria</taxon>
        <taxon>Candidatus Dojkabacteria</taxon>
    </lineage>
</organism>
<dbReference type="Proteomes" id="UP000321026">
    <property type="component" value="Unassembled WGS sequence"/>
</dbReference>
<evidence type="ECO:0000313" key="1">
    <source>
        <dbReference type="EMBL" id="TXG78289.1"/>
    </source>
</evidence>
<reference evidence="1 2" key="1">
    <citation type="submission" date="2018-09" db="EMBL/GenBank/DDBJ databases">
        <title>Metagenome Assembled Genomes from an Advanced Water Purification Facility.</title>
        <authorList>
            <person name="Stamps B.W."/>
            <person name="Spear J.R."/>
        </authorList>
    </citation>
    <scope>NUCLEOTIDE SEQUENCE [LARGE SCALE GENOMIC DNA]</scope>
    <source>
        <strain evidence="1">Bin_63_2</strain>
    </source>
</reference>
<comment type="caution">
    <text evidence="1">The sequence shown here is derived from an EMBL/GenBank/DDBJ whole genome shotgun (WGS) entry which is preliminary data.</text>
</comment>
<sequence length="93" mass="10972">MKIGLKKVIITLEVLIPYDMEDHIQEMNLEEILECSHDENGFSIIERDRYIVKGDEPDEVQWACQKHGITLERFYTDEQVEKFFTGNNVQNPN</sequence>
<proteinExistence type="predicted"/>